<feature type="compositionally biased region" description="Low complexity" evidence="4">
    <location>
        <begin position="12"/>
        <end position="25"/>
    </location>
</feature>
<comment type="caution">
    <text evidence="6">The sequence shown here is derived from an EMBL/GenBank/DDBJ whole genome shotgun (WGS) entry which is preliminary data.</text>
</comment>
<dbReference type="OMA" id="NIATRFK"/>
<dbReference type="GO" id="GO:0004181">
    <property type="term" value="F:metallocarboxypeptidase activity"/>
    <property type="evidence" value="ECO:0007669"/>
    <property type="project" value="InterPro"/>
</dbReference>
<dbReference type="Proteomes" id="UP000688137">
    <property type="component" value="Unassembled WGS sequence"/>
</dbReference>
<reference evidence="6" key="1">
    <citation type="submission" date="2021-01" db="EMBL/GenBank/DDBJ databases">
        <authorList>
            <consortium name="Genoscope - CEA"/>
            <person name="William W."/>
        </authorList>
    </citation>
    <scope>NUCLEOTIDE SEQUENCE</scope>
</reference>
<accession>A0A8S1P1M2</accession>
<dbReference type="EMBL" id="CAJJDM010000105">
    <property type="protein sequence ID" value="CAD8096675.1"/>
    <property type="molecule type" value="Genomic_DNA"/>
</dbReference>
<organism evidence="6 7">
    <name type="scientific">Paramecium primaurelia</name>
    <dbReference type="NCBI Taxonomy" id="5886"/>
    <lineage>
        <taxon>Eukaryota</taxon>
        <taxon>Sar</taxon>
        <taxon>Alveolata</taxon>
        <taxon>Ciliophora</taxon>
        <taxon>Intramacronucleata</taxon>
        <taxon>Oligohymenophorea</taxon>
        <taxon>Peniculida</taxon>
        <taxon>Parameciidae</taxon>
        <taxon>Paramecium</taxon>
    </lineage>
</organism>
<dbReference type="InterPro" id="IPR050821">
    <property type="entry name" value="Cytosolic_carboxypeptidase"/>
</dbReference>
<proteinExistence type="inferred from homology"/>
<evidence type="ECO:0000259" key="5">
    <source>
        <dbReference type="PROSITE" id="PS52035"/>
    </source>
</evidence>
<sequence>MGNKQSNEKQIQESQISQNQSQLSSRDSQISSSNFTINKIQKQVLLNQELIYPSSDNCPSKINVTLNGITFWSNYDSGNLSQVEQIEATTFNLSISEDCQGRIPPVQCNKGTRQWFNFKVISVTDFQANFVIVNIATRFKKIWTNDSDIYVKINKIWSRYPAVYQGFQVKFSFEFKANQIVQFAYMPPWSYKKNQKFFDFYFSQLHPDIYFRRETIAHSLEGRNIELITITKNGPHEQQEYYCPEFLFPDKQQNESLIKFKKQYILISCRVHAGEVPASFILKGILESLQNYNESAKFLLENYVFLIIPMLNPDGVYRGHYRLDSLGYDQNRVYNRILKFPKFNGPLAVLETCKNYNVAFYIDLHAHSVLSNSFIYTNWHPDPSIHQAILEFPKQMKSKVAHFRIKEAMSTQINYEKNQYEIEGIYTEKEENIQKAPELKIHLTKENLVPQSMNDDCPYSINPYLTGVAKSDVYLTTQVMFSYTLEVNYRFYTKNKQVFKYEIIDFITLGRDVIESLYSAHQNQDFIQIKQHLDSNILN</sequence>
<feature type="active site" description="Proton donor/acceptor" evidence="3">
    <location>
        <position position="486"/>
    </location>
</feature>
<evidence type="ECO:0000256" key="4">
    <source>
        <dbReference type="SAM" id="MobiDB-lite"/>
    </source>
</evidence>
<evidence type="ECO:0000256" key="3">
    <source>
        <dbReference type="PROSITE-ProRule" id="PRU01379"/>
    </source>
</evidence>
<comment type="cofactor">
    <cofactor evidence="1">
        <name>Zn(2+)</name>
        <dbReference type="ChEBI" id="CHEBI:29105"/>
    </cofactor>
</comment>
<name>A0A8S1P1M2_PARPR</name>
<feature type="region of interest" description="Disordered" evidence="4">
    <location>
        <begin position="1"/>
        <end position="25"/>
    </location>
</feature>
<evidence type="ECO:0000256" key="1">
    <source>
        <dbReference type="ARBA" id="ARBA00001947"/>
    </source>
</evidence>
<evidence type="ECO:0000313" key="6">
    <source>
        <dbReference type="EMBL" id="CAD8096675.1"/>
    </source>
</evidence>
<comment type="similarity">
    <text evidence="2 3">Belongs to the peptidase M14 family.</text>
</comment>
<dbReference type="PROSITE" id="PS52035">
    <property type="entry name" value="PEPTIDASE_M14"/>
    <property type="match status" value="1"/>
</dbReference>
<evidence type="ECO:0000313" key="7">
    <source>
        <dbReference type="Proteomes" id="UP000688137"/>
    </source>
</evidence>
<dbReference type="PANTHER" id="PTHR12756">
    <property type="entry name" value="CYTOSOLIC CARBOXYPEPTIDASE"/>
    <property type="match status" value="1"/>
</dbReference>
<dbReference type="GO" id="GO:0008270">
    <property type="term" value="F:zinc ion binding"/>
    <property type="evidence" value="ECO:0007669"/>
    <property type="project" value="InterPro"/>
</dbReference>
<dbReference type="AlphaFoldDB" id="A0A8S1P1M2"/>
<dbReference type="Pfam" id="PF18027">
    <property type="entry name" value="Pepdidase_M14_N"/>
    <property type="match status" value="1"/>
</dbReference>
<keyword evidence="7" id="KW-1185">Reference proteome</keyword>
<dbReference type="InterPro" id="IPR000834">
    <property type="entry name" value="Peptidase_M14"/>
</dbReference>
<evidence type="ECO:0000256" key="2">
    <source>
        <dbReference type="ARBA" id="ARBA00005988"/>
    </source>
</evidence>
<gene>
    <name evidence="6" type="ORF">PPRIM_AZ9-3.1.T1020045</name>
</gene>
<dbReference type="GO" id="GO:0006508">
    <property type="term" value="P:proteolysis"/>
    <property type="evidence" value="ECO:0007669"/>
    <property type="project" value="InterPro"/>
</dbReference>
<feature type="domain" description="Peptidase M14" evidence="5">
    <location>
        <begin position="187"/>
        <end position="521"/>
    </location>
</feature>
<dbReference type="Pfam" id="PF00246">
    <property type="entry name" value="Peptidase_M14"/>
    <property type="match status" value="1"/>
</dbReference>
<dbReference type="SMART" id="SM00631">
    <property type="entry name" value="Zn_pept"/>
    <property type="match status" value="1"/>
</dbReference>
<dbReference type="InterPro" id="IPR040626">
    <property type="entry name" value="Pepdidase_M14_N"/>
</dbReference>
<dbReference type="PANTHER" id="PTHR12756:SF12">
    <property type="entry name" value="CYTOSOLIC CARBOXYPEPTIDASE-LIKE PROTEIN 5"/>
    <property type="match status" value="1"/>
</dbReference>
<feature type="compositionally biased region" description="Basic and acidic residues" evidence="4">
    <location>
        <begin position="1"/>
        <end position="11"/>
    </location>
</feature>
<protein>
    <recommendedName>
        <fullName evidence="5">Peptidase M14 domain-containing protein</fullName>
    </recommendedName>
</protein>